<evidence type="ECO:0000256" key="4">
    <source>
        <dbReference type="ARBA" id="ARBA00022980"/>
    </source>
</evidence>
<dbReference type="PANTHER" id="PTHR11758">
    <property type="entry name" value="40S RIBOSOMAL PROTEIN S15A"/>
    <property type="match status" value="1"/>
</dbReference>
<dbReference type="GO" id="GO:0006412">
    <property type="term" value="P:translation"/>
    <property type="evidence" value="ECO:0007669"/>
    <property type="project" value="UniProtKB-UniRule"/>
</dbReference>
<gene>
    <name evidence="7" type="primary">rpsH</name>
    <name evidence="9" type="ORF">A2478_00815</name>
</gene>
<protein>
    <recommendedName>
        <fullName evidence="6 7">Small ribosomal subunit protein uS8</fullName>
    </recommendedName>
</protein>
<dbReference type="GO" id="GO:0003735">
    <property type="term" value="F:structural constituent of ribosome"/>
    <property type="evidence" value="ECO:0007669"/>
    <property type="project" value="InterPro"/>
</dbReference>
<dbReference type="AlphaFoldDB" id="A0A1F5SWF8"/>
<comment type="caution">
    <text evidence="9">The sequence shown here is derived from an EMBL/GenBank/DDBJ whole genome shotgun (WGS) entry which is preliminary data.</text>
</comment>
<evidence type="ECO:0000313" key="9">
    <source>
        <dbReference type="EMBL" id="OGF30969.1"/>
    </source>
</evidence>
<evidence type="ECO:0000256" key="1">
    <source>
        <dbReference type="ARBA" id="ARBA00006471"/>
    </source>
</evidence>
<dbReference type="STRING" id="1798002.A2478_00815"/>
<dbReference type="PROSITE" id="PS00053">
    <property type="entry name" value="RIBOSOMAL_S8"/>
    <property type="match status" value="1"/>
</dbReference>
<dbReference type="FunFam" id="3.30.1370.30:FF:000002">
    <property type="entry name" value="30S ribosomal protein S8"/>
    <property type="match status" value="1"/>
</dbReference>
<dbReference type="GO" id="GO:1990904">
    <property type="term" value="C:ribonucleoprotein complex"/>
    <property type="evidence" value="ECO:0007669"/>
    <property type="project" value="UniProtKB-KW"/>
</dbReference>
<evidence type="ECO:0000256" key="5">
    <source>
        <dbReference type="ARBA" id="ARBA00023274"/>
    </source>
</evidence>
<reference evidence="9 10" key="1">
    <citation type="journal article" date="2016" name="Nat. Commun.">
        <title>Thousands of microbial genomes shed light on interconnected biogeochemical processes in an aquifer system.</title>
        <authorList>
            <person name="Anantharaman K."/>
            <person name="Brown C.T."/>
            <person name="Hug L.A."/>
            <person name="Sharon I."/>
            <person name="Castelle C.J."/>
            <person name="Probst A.J."/>
            <person name="Thomas B.C."/>
            <person name="Singh A."/>
            <person name="Wilkins M.J."/>
            <person name="Karaoz U."/>
            <person name="Brodie E.L."/>
            <person name="Williams K.H."/>
            <person name="Hubbard S.S."/>
            <person name="Banfield J.F."/>
        </authorList>
    </citation>
    <scope>NUCLEOTIDE SEQUENCE [LARGE SCALE GENOMIC DNA]</scope>
</reference>
<dbReference type="SUPFAM" id="SSF56047">
    <property type="entry name" value="Ribosomal protein S8"/>
    <property type="match status" value="1"/>
</dbReference>
<evidence type="ECO:0000256" key="6">
    <source>
        <dbReference type="ARBA" id="ARBA00035258"/>
    </source>
</evidence>
<dbReference type="GO" id="GO:0005737">
    <property type="term" value="C:cytoplasm"/>
    <property type="evidence" value="ECO:0007669"/>
    <property type="project" value="UniProtKB-ARBA"/>
</dbReference>
<evidence type="ECO:0000256" key="7">
    <source>
        <dbReference type="HAMAP-Rule" id="MF_01302"/>
    </source>
</evidence>
<dbReference type="EMBL" id="MFGJ01000008">
    <property type="protein sequence ID" value="OGF30969.1"/>
    <property type="molecule type" value="Genomic_DNA"/>
</dbReference>
<evidence type="ECO:0000313" key="10">
    <source>
        <dbReference type="Proteomes" id="UP000179001"/>
    </source>
</evidence>
<dbReference type="Gene3D" id="3.30.1370.30">
    <property type="match status" value="1"/>
</dbReference>
<evidence type="ECO:0000256" key="3">
    <source>
        <dbReference type="ARBA" id="ARBA00022884"/>
    </source>
</evidence>
<comment type="function">
    <text evidence="7">One of the primary rRNA binding proteins, it binds directly to 16S rRNA central domain where it helps coordinate assembly of the platform of the 30S subunit.</text>
</comment>
<dbReference type="GO" id="GO:0005840">
    <property type="term" value="C:ribosome"/>
    <property type="evidence" value="ECO:0007669"/>
    <property type="project" value="UniProtKB-KW"/>
</dbReference>
<name>A0A1F5SWF8_9BACT</name>
<keyword evidence="3 7" id="KW-0694">RNA-binding</keyword>
<evidence type="ECO:0000256" key="2">
    <source>
        <dbReference type="ARBA" id="ARBA00022730"/>
    </source>
</evidence>
<dbReference type="FunFam" id="3.30.1490.10:FF:000001">
    <property type="entry name" value="30S ribosomal protein S8"/>
    <property type="match status" value="1"/>
</dbReference>
<sequence length="131" mass="14634">MYMTDPIADMLTRIRNAQMAKKSEVVVPYSKIKFGIAQILEKEGYIEKAEKVENQFSEILISLKYEAKGDPKIKELKRVSKVGCRVYVGRDEIKKILNGFGISILSTSKGLLTNDSARKAGVGGEVICEIY</sequence>
<dbReference type="Pfam" id="PF00410">
    <property type="entry name" value="Ribosomal_S8"/>
    <property type="match status" value="1"/>
</dbReference>
<dbReference type="InterPro" id="IPR035987">
    <property type="entry name" value="Ribosomal_uS8_sf"/>
</dbReference>
<proteinExistence type="inferred from homology"/>
<evidence type="ECO:0000256" key="8">
    <source>
        <dbReference type="RuleBase" id="RU003660"/>
    </source>
</evidence>
<dbReference type="Proteomes" id="UP000179001">
    <property type="component" value="Unassembled WGS sequence"/>
</dbReference>
<comment type="similarity">
    <text evidence="1 7 8">Belongs to the universal ribosomal protein uS8 family.</text>
</comment>
<dbReference type="Gene3D" id="3.30.1490.10">
    <property type="match status" value="1"/>
</dbReference>
<comment type="subunit">
    <text evidence="7">Part of the 30S ribosomal subunit. Contacts proteins S5 and S12.</text>
</comment>
<keyword evidence="2 7" id="KW-0699">rRNA-binding</keyword>
<dbReference type="InterPro" id="IPR000630">
    <property type="entry name" value="Ribosomal_uS8"/>
</dbReference>
<dbReference type="GO" id="GO:0019843">
    <property type="term" value="F:rRNA binding"/>
    <property type="evidence" value="ECO:0007669"/>
    <property type="project" value="UniProtKB-UniRule"/>
</dbReference>
<organism evidence="9 10">
    <name type="scientific">Candidatus Falkowbacteria bacterium RIFOXYC2_FULL_36_12</name>
    <dbReference type="NCBI Taxonomy" id="1798002"/>
    <lineage>
        <taxon>Bacteria</taxon>
        <taxon>Candidatus Falkowiibacteriota</taxon>
    </lineage>
</organism>
<keyword evidence="5 7" id="KW-0687">Ribonucleoprotein</keyword>
<accession>A0A1F5SWF8</accession>
<dbReference type="NCBIfam" id="NF001109">
    <property type="entry name" value="PRK00136.1"/>
    <property type="match status" value="1"/>
</dbReference>
<dbReference type="HAMAP" id="MF_01302_B">
    <property type="entry name" value="Ribosomal_uS8_B"/>
    <property type="match status" value="1"/>
</dbReference>
<keyword evidence="4 7" id="KW-0689">Ribosomal protein</keyword>
<dbReference type="InterPro" id="IPR047863">
    <property type="entry name" value="Ribosomal_uS8_CS"/>
</dbReference>